<dbReference type="EMBL" id="JAUTWS010000010">
    <property type="protein sequence ID" value="MDO9709153.1"/>
    <property type="molecule type" value="Genomic_DNA"/>
</dbReference>
<dbReference type="InterPro" id="IPR029060">
    <property type="entry name" value="PIN-like_dom_sf"/>
</dbReference>
<dbReference type="Pfam" id="PF01850">
    <property type="entry name" value="PIN"/>
    <property type="match status" value="1"/>
</dbReference>
<keyword evidence="5 6" id="KW-0460">Magnesium</keyword>
<comment type="similarity">
    <text evidence="6">Belongs to the PINc/VapC protein family.</text>
</comment>
<comment type="caution">
    <text evidence="8">The sequence shown here is derived from an EMBL/GenBank/DDBJ whole genome shotgun (WGS) entry which is preliminary data.</text>
</comment>
<feature type="binding site" evidence="6">
    <location>
        <position position="97"/>
    </location>
    <ligand>
        <name>Mg(2+)</name>
        <dbReference type="ChEBI" id="CHEBI:18420"/>
    </ligand>
</feature>
<dbReference type="Proteomes" id="UP001243009">
    <property type="component" value="Unassembled WGS sequence"/>
</dbReference>
<keyword evidence="3 6" id="KW-0479">Metal-binding</keyword>
<evidence type="ECO:0000259" key="7">
    <source>
        <dbReference type="Pfam" id="PF01850"/>
    </source>
</evidence>
<evidence type="ECO:0000313" key="8">
    <source>
        <dbReference type="EMBL" id="MDO9709153.1"/>
    </source>
</evidence>
<evidence type="ECO:0000256" key="6">
    <source>
        <dbReference type="HAMAP-Rule" id="MF_00265"/>
    </source>
</evidence>
<dbReference type="RefSeq" id="WP_305104017.1">
    <property type="nucleotide sequence ID" value="NZ_JAUTWS010000010.1"/>
</dbReference>
<comment type="cofactor">
    <cofactor evidence="6">
        <name>Mg(2+)</name>
        <dbReference type="ChEBI" id="CHEBI:18420"/>
    </cofactor>
</comment>
<dbReference type="EC" id="3.1.-.-" evidence="6"/>
<dbReference type="PANTHER" id="PTHR35901">
    <property type="entry name" value="RIBONUCLEASE VAPC3"/>
    <property type="match status" value="1"/>
</dbReference>
<dbReference type="SUPFAM" id="SSF88723">
    <property type="entry name" value="PIN domain-like"/>
    <property type="match status" value="1"/>
</dbReference>
<evidence type="ECO:0000256" key="3">
    <source>
        <dbReference type="ARBA" id="ARBA00022723"/>
    </source>
</evidence>
<protein>
    <recommendedName>
        <fullName evidence="6">Ribonuclease VapC</fullName>
        <shortName evidence="6">RNase VapC</shortName>
        <ecNumber evidence="6">3.1.-.-</ecNumber>
    </recommendedName>
    <alternativeName>
        <fullName evidence="6">Toxin VapC</fullName>
    </alternativeName>
</protein>
<keyword evidence="4 6" id="KW-0378">Hydrolase</keyword>
<dbReference type="HAMAP" id="MF_00265">
    <property type="entry name" value="VapC_Nob1"/>
    <property type="match status" value="1"/>
</dbReference>
<dbReference type="InterPro" id="IPR022907">
    <property type="entry name" value="VapC_family"/>
</dbReference>
<evidence type="ECO:0000256" key="4">
    <source>
        <dbReference type="ARBA" id="ARBA00022801"/>
    </source>
</evidence>
<dbReference type="PANTHER" id="PTHR35901:SF1">
    <property type="entry name" value="EXONUCLEASE VAPC9"/>
    <property type="match status" value="1"/>
</dbReference>
<evidence type="ECO:0000256" key="5">
    <source>
        <dbReference type="ARBA" id="ARBA00022842"/>
    </source>
</evidence>
<keyword evidence="2 6" id="KW-0540">Nuclease</keyword>
<evidence type="ECO:0000256" key="2">
    <source>
        <dbReference type="ARBA" id="ARBA00022722"/>
    </source>
</evidence>
<name>A0ABT9DZ21_9PROT</name>
<reference evidence="8 9" key="1">
    <citation type="submission" date="2023-08" db="EMBL/GenBank/DDBJ databases">
        <title>The draft genome sequence of Paracraurococcus sp. LOR1-02.</title>
        <authorList>
            <person name="Kingkaew E."/>
            <person name="Tanasupawat S."/>
        </authorList>
    </citation>
    <scope>NUCLEOTIDE SEQUENCE [LARGE SCALE GENOMIC DNA]</scope>
    <source>
        <strain evidence="8 9">LOR1-02</strain>
    </source>
</reference>
<comment type="function">
    <text evidence="6">Toxic component of a toxin-antitoxin (TA) system. An RNase.</text>
</comment>
<accession>A0ABT9DZ21</accession>
<dbReference type="Gene3D" id="3.40.50.1010">
    <property type="entry name" value="5'-nuclease"/>
    <property type="match status" value="1"/>
</dbReference>
<dbReference type="CDD" id="cd09873">
    <property type="entry name" value="PIN_Pae0151-like"/>
    <property type="match status" value="1"/>
</dbReference>
<keyword evidence="1 6" id="KW-1277">Toxin-antitoxin system</keyword>
<proteinExistence type="inferred from homology"/>
<dbReference type="InterPro" id="IPR051619">
    <property type="entry name" value="TypeII_TA_RNase_PINc/VapC"/>
</dbReference>
<evidence type="ECO:0000256" key="1">
    <source>
        <dbReference type="ARBA" id="ARBA00022649"/>
    </source>
</evidence>
<feature type="binding site" evidence="6">
    <location>
        <position position="5"/>
    </location>
    <ligand>
        <name>Mg(2+)</name>
        <dbReference type="ChEBI" id="CHEBI:18420"/>
    </ligand>
</feature>
<sequence>MVVVDASCAVKWFVPEAGSDLAERLLDPAWSLIAPDLLAVETMNALLRKQRRGEVTEAVPAQALGHLQSLGIAVMAHEPLLREAIGLSLRHRHGIYDCLYLTVARRRGAALATFDRRLAALAQSLAIPLWSPDDVQEHP</sequence>
<evidence type="ECO:0000313" key="9">
    <source>
        <dbReference type="Proteomes" id="UP001243009"/>
    </source>
</evidence>
<dbReference type="InterPro" id="IPR002716">
    <property type="entry name" value="PIN_dom"/>
</dbReference>
<dbReference type="InterPro" id="IPR044153">
    <property type="entry name" value="PIN_Pae0151-like"/>
</dbReference>
<feature type="domain" description="PIN" evidence="7">
    <location>
        <begin position="2"/>
        <end position="122"/>
    </location>
</feature>
<organism evidence="8 9">
    <name type="scientific">Paracraurococcus lichenis</name>
    <dbReference type="NCBI Taxonomy" id="3064888"/>
    <lineage>
        <taxon>Bacteria</taxon>
        <taxon>Pseudomonadati</taxon>
        <taxon>Pseudomonadota</taxon>
        <taxon>Alphaproteobacteria</taxon>
        <taxon>Acetobacterales</taxon>
        <taxon>Roseomonadaceae</taxon>
        <taxon>Paracraurococcus</taxon>
    </lineage>
</organism>
<keyword evidence="9" id="KW-1185">Reference proteome</keyword>
<keyword evidence="6" id="KW-0800">Toxin</keyword>
<gene>
    <name evidence="6" type="primary">vapC</name>
    <name evidence="8" type="ORF">Q7A36_12440</name>
</gene>